<dbReference type="SUPFAM" id="SSF58038">
    <property type="entry name" value="SNARE fusion complex"/>
    <property type="match status" value="1"/>
</dbReference>
<keyword evidence="4" id="KW-0653">Protein transport</keyword>
<dbReference type="GO" id="GO:0015031">
    <property type="term" value="P:protein transport"/>
    <property type="evidence" value="ECO:0007669"/>
    <property type="project" value="UniProtKB-KW"/>
</dbReference>
<reference evidence="9" key="1">
    <citation type="submission" date="2021-01" db="EMBL/GenBank/DDBJ databases">
        <authorList>
            <person name="Corre E."/>
            <person name="Pelletier E."/>
            <person name="Niang G."/>
            <person name="Scheremetjew M."/>
            <person name="Finn R."/>
            <person name="Kale V."/>
            <person name="Holt S."/>
            <person name="Cochrane G."/>
            <person name="Meng A."/>
            <person name="Brown T."/>
            <person name="Cohen L."/>
        </authorList>
    </citation>
    <scope>NUCLEOTIDE SEQUENCE</scope>
    <source>
        <strain evidence="9">SAG 63-3</strain>
    </source>
</reference>
<dbReference type="PANTHER" id="PTHR12791">
    <property type="entry name" value="GOLGI SNARE BET1-RELATED"/>
    <property type="match status" value="1"/>
</dbReference>
<gene>
    <name evidence="9" type="ORF">PPAR00522_LOCUS331</name>
</gene>
<keyword evidence="6 7" id="KW-0472">Membrane</keyword>
<proteinExistence type="predicted"/>
<dbReference type="PROSITE" id="PS50192">
    <property type="entry name" value="T_SNARE"/>
    <property type="match status" value="1"/>
</dbReference>
<dbReference type="GO" id="GO:0012505">
    <property type="term" value="C:endomembrane system"/>
    <property type="evidence" value="ECO:0007669"/>
    <property type="project" value="UniProtKB-ARBA"/>
</dbReference>
<dbReference type="GO" id="GO:0005737">
    <property type="term" value="C:cytoplasm"/>
    <property type="evidence" value="ECO:0007669"/>
    <property type="project" value="UniProtKB-ARBA"/>
</dbReference>
<keyword evidence="2" id="KW-0813">Transport</keyword>
<feature type="domain" description="T-SNARE coiled-coil homology" evidence="8">
    <location>
        <begin position="18"/>
        <end position="80"/>
    </location>
</feature>
<evidence type="ECO:0000313" key="9">
    <source>
        <dbReference type="EMBL" id="CAD8763947.1"/>
    </source>
</evidence>
<organism evidence="9">
    <name type="scientific">Polytomella parva</name>
    <dbReference type="NCBI Taxonomy" id="51329"/>
    <lineage>
        <taxon>Eukaryota</taxon>
        <taxon>Viridiplantae</taxon>
        <taxon>Chlorophyta</taxon>
        <taxon>core chlorophytes</taxon>
        <taxon>Chlorophyceae</taxon>
        <taxon>CS clade</taxon>
        <taxon>Chlamydomonadales</taxon>
        <taxon>Chlamydomonadaceae</taxon>
        <taxon>Polytomella</taxon>
    </lineage>
</organism>
<dbReference type="Gene3D" id="1.20.5.110">
    <property type="match status" value="1"/>
</dbReference>
<evidence type="ECO:0000256" key="1">
    <source>
        <dbReference type="ARBA" id="ARBA00004167"/>
    </source>
</evidence>
<evidence type="ECO:0000256" key="6">
    <source>
        <dbReference type="ARBA" id="ARBA00023136"/>
    </source>
</evidence>
<comment type="subcellular location">
    <subcellularLocation>
        <location evidence="1">Membrane</location>
        <topology evidence="1">Single-pass membrane protein</topology>
    </subcellularLocation>
</comment>
<dbReference type="CDD" id="cd15841">
    <property type="entry name" value="SNARE_Qc"/>
    <property type="match status" value="1"/>
</dbReference>
<dbReference type="GO" id="GO:0016020">
    <property type="term" value="C:membrane"/>
    <property type="evidence" value="ECO:0007669"/>
    <property type="project" value="UniProtKB-SubCell"/>
</dbReference>
<evidence type="ECO:0000256" key="7">
    <source>
        <dbReference type="SAM" id="Phobius"/>
    </source>
</evidence>
<keyword evidence="5 7" id="KW-1133">Transmembrane helix</keyword>
<sequence length="119" mass="13510">MSGPRGGLSSRYAQHDVKINILDFDDEIDDLRGKVSRMKNLSLAIDKERRETGEIMNSLEHTLENATGSLRVATARLSRAYRRATSSYPILVLITFIVFLILFIYIASRLRRLKKAIIG</sequence>
<feature type="transmembrane region" description="Helical" evidence="7">
    <location>
        <begin position="88"/>
        <end position="107"/>
    </location>
</feature>
<protein>
    <recommendedName>
        <fullName evidence="8">t-SNARE coiled-coil homology domain-containing protein</fullName>
    </recommendedName>
</protein>
<evidence type="ECO:0000256" key="3">
    <source>
        <dbReference type="ARBA" id="ARBA00022692"/>
    </source>
</evidence>
<dbReference type="AlphaFoldDB" id="A0A7S0UQ48"/>
<evidence type="ECO:0000256" key="4">
    <source>
        <dbReference type="ARBA" id="ARBA00022927"/>
    </source>
</evidence>
<evidence type="ECO:0000256" key="2">
    <source>
        <dbReference type="ARBA" id="ARBA00022448"/>
    </source>
</evidence>
<dbReference type="EMBL" id="HBFM01000647">
    <property type="protein sequence ID" value="CAD8763947.1"/>
    <property type="molecule type" value="Transcribed_RNA"/>
</dbReference>
<dbReference type="InterPro" id="IPR000727">
    <property type="entry name" value="T_SNARE_dom"/>
</dbReference>
<accession>A0A7S0UQ48</accession>
<evidence type="ECO:0000259" key="8">
    <source>
        <dbReference type="PROSITE" id="PS50192"/>
    </source>
</evidence>
<keyword evidence="3 7" id="KW-0812">Transmembrane</keyword>
<evidence type="ECO:0000256" key="5">
    <source>
        <dbReference type="ARBA" id="ARBA00022989"/>
    </source>
</evidence>
<name>A0A7S0UQ48_9CHLO</name>